<dbReference type="AlphaFoldDB" id="A0AAV5VWN6"/>
<sequence>MASGGAAASSGKRWKYVSSRGYDEYLEKKGHWWIVRKLKMMAPRTIIWEYLESGRWTVQYKGLFRSLKFEFDLGQEVEANGYKISVSRDFLVVRTKIGKEDEDDGWHFRTYSFCNSGRMTERKIGGENNFSCSREYKLEH</sequence>
<reference evidence="1" key="1">
    <citation type="submission" date="2023-10" db="EMBL/GenBank/DDBJ databases">
        <title>Genome assembly of Pristionchus species.</title>
        <authorList>
            <person name="Yoshida K."/>
            <person name="Sommer R.J."/>
        </authorList>
    </citation>
    <scope>NUCLEOTIDE SEQUENCE</scope>
    <source>
        <strain evidence="1">RS5133</strain>
    </source>
</reference>
<name>A0AAV5VWN6_9BILA</name>
<dbReference type="SUPFAM" id="SSF50814">
    <property type="entry name" value="Lipocalins"/>
    <property type="match status" value="1"/>
</dbReference>
<gene>
    <name evidence="1" type="ORF">PFISCL1PPCAC_14212</name>
</gene>
<dbReference type="Gene3D" id="2.40.128.20">
    <property type="match status" value="1"/>
</dbReference>
<dbReference type="EMBL" id="BTSY01000004">
    <property type="protein sequence ID" value="GMT22915.1"/>
    <property type="molecule type" value="Genomic_DNA"/>
</dbReference>
<dbReference type="Proteomes" id="UP001432322">
    <property type="component" value="Unassembled WGS sequence"/>
</dbReference>
<organism evidence="1 2">
    <name type="scientific">Pristionchus fissidentatus</name>
    <dbReference type="NCBI Taxonomy" id="1538716"/>
    <lineage>
        <taxon>Eukaryota</taxon>
        <taxon>Metazoa</taxon>
        <taxon>Ecdysozoa</taxon>
        <taxon>Nematoda</taxon>
        <taxon>Chromadorea</taxon>
        <taxon>Rhabditida</taxon>
        <taxon>Rhabditina</taxon>
        <taxon>Diplogasteromorpha</taxon>
        <taxon>Diplogasteroidea</taxon>
        <taxon>Neodiplogasteridae</taxon>
        <taxon>Pristionchus</taxon>
    </lineage>
</organism>
<accession>A0AAV5VWN6</accession>
<protein>
    <submittedName>
        <fullName evidence="1">Uncharacterized protein</fullName>
    </submittedName>
</protein>
<dbReference type="InterPro" id="IPR012674">
    <property type="entry name" value="Calycin"/>
</dbReference>
<keyword evidence="2" id="KW-1185">Reference proteome</keyword>
<comment type="caution">
    <text evidence="1">The sequence shown here is derived from an EMBL/GenBank/DDBJ whole genome shotgun (WGS) entry which is preliminary data.</text>
</comment>
<proteinExistence type="predicted"/>
<evidence type="ECO:0000313" key="1">
    <source>
        <dbReference type="EMBL" id="GMT22915.1"/>
    </source>
</evidence>
<evidence type="ECO:0000313" key="2">
    <source>
        <dbReference type="Proteomes" id="UP001432322"/>
    </source>
</evidence>